<dbReference type="PROSITE" id="PS00927">
    <property type="entry name" value="TREHALASE_1"/>
    <property type="match status" value="1"/>
</dbReference>
<proteinExistence type="inferred from homology"/>
<dbReference type="PANTHER" id="PTHR23403:SF6">
    <property type="entry name" value="CYTOSOLIC NEUTRAL TREHALASE-RELATED"/>
    <property type="match status" value="1"/>
</dbReference>
<gene>
    <name evidence="8" type="primary">NTH1</name>
    <name evidence="8" type="ORF">HK097_008137</name>
</gene>
<evidence type="ECO:0000313" key="8">
    <source>
        <dbReference type="EMBL" id="KAJ3056101.1"/>
    </source>
</evidence>
<accession>A0AAD5SID4</accession>
<keyword evidence="9" id="KW-1185">Reference proteome</keyword>
<evidence type="ECO:0000256" key="2">
    <source>
        <dbReference type="ARBA" id="ARBA00005615"/>
    </source>
</evidence>
<dbReference type="Proteomes" id="UP001212841">
    <property type="component" value="Unassembled WGS sequence"/>
</dbReference>
<evidence type="ECO:0000256" key="5">
    <source>
        <dbReference type="RuleBase" id="RU361180"/>
    </source>
</evidence>
<feature type="domain" description="Neutral trehalase Ca2+ binding" evidence="7">
    <location>
        <begin position="117"/>
        <end position="143"/>
    </location>
</feature>
<dbReference type="AlphaFoldDB" id="A0AAD5SID4"/>
<feature type="region of interest" description="Disordered" evidence="6">
    <location>
        <begin position="1"/>
        <end position="20"/>
    </location>
</feature>
<dbReference type="PROSITE" id="PS00928">
    <property type="entry name" value="TREHALASE_2"/>
    <property type="match status" value="1"/>
</dbReference>
<dbReference type="InterPro" id="IPR018232">
    <property type="entry name" value="Glyco_hydro_37_CS"/>
</dbReference>
<dbReference type="InterPro" id="IPR008928">
    <property type="entry name" value="6-hairpin_glycosidase_sf"/>
</dbReference>
<feature type="compositionally biased region" description="Pro residues" evidence="6">
    <location>
        <begin position="1"/>
        <end position="17"/>
    </location>
</feature>
<dbReference type="InterPro" id="IPR012341">
    <property type="entry name" value="6hp_glycosidase-like_sf"/>
</dbReference>
<evidence type="ECO:0000256" key="6">
    <source>
        <dbReference type="SAM" id="MobiDB-lite"/>
    </source>
</evidence>
<evidence type="ECO:0000256" key="3">
    <source>
        <dbReference type="ARBA" id="ARBA00022801"/>
    </source>
</evidence>
<dbReference type="PANTHER" id="PTHR23403">
    <property type="entry name" value="TREHALASE"/>
    <property type="match status" value="1"/>
</dbReference>
<dbReference type="Pfam" id="PF01204">
    <property type="entry name" value="Trehalase"/>
    <property type="match status" value="2"/>
</dbReference>
<comment type="similarity">
    <text evidence="2 5">Belongs to the glycosyl hydrolase 37 family.</text>
</comment>
<name>A0AAD5SID4_9FUNG</name>
<dbReference type="PRINTS" id="PR00744">
    <property type="entry name" value="GLHYDRLASE37"/>
</dbReference>
<dbReference type="EC" id="3.2.1.28" evidence="5"/>
<dbReference type="GO" id="GO:0005509">
    <property type="term" value="F:calcium ion binding"/>
    <property type="evidence" value="ECO:0007669"/>
    <property type="project" value="InterPro"/>
</dbReference>
<dbReference type="SUPFAM" id="SSF48208">
    <property type="entry name" value="Six-hairpin glycosidases"/>
    <property type="match status" value="2"/>
</dbReference>
<evidence type="ECO:0000313" key="9">
    <source>
        <dbReference type="Proteomes" id="UP001212841"/>
    </source>
</evidence>
<dbReference type="GO" id="GO:0005993">
    <property type="term" value="P:trehalose catabolic process"/>
    <property type="evidence" value="ECO:0007669"/>
    <property type="project" value="InterPro"/>
</dbReference>
<dbReference type="Pfam" id="PF07492">
    <property type="entry name" value="Trehalase_Ca-bi"/>
    <property type="match status" value="1"/>
</dbReference>
<reference evidence="8" key="1">
    <citation type="submission" date="2020-05" db="EMBL/GenBank/DDBJ databases">
        <title>Phylogenomic resolution of chytrid fungi.</title>
        <authorList>
            <person name="Stajich J.E."/>
            <person name="Amses K."/>
            <person name="Simmons R."/>
            <person name="Seto K."/>
            <person name="Myers J."/>
            <person name="Bonds A."/>
            <person name="Quandt C.A."/>
            <person name="Barry K."/>
            <person name="Liu P."/>
            <person name="Grigoriev I."/>
            <person name="Longcore J.E."/>
            <person name="James T.Y."/>
        </authorList>
    </citation>
    <scope>NUCLEOTIDE SEQUENCE</scope>
    <source>
        <strain evidence="8">JEL0318</strain>
    </source>
</reference>
<comment type="catalytic activity">
    <reaction evidence="1 5">
        <text>alpha,alpha-trehalose + H2O = alpha-D-glucose + beta-D-glucose</text>
        <dbReference type="Rhea" id="RHEA:32675"/>
        <dbReference type="ChEBI" id="CHEBI:15377"/>
        <dbReference type="ChEBI" id="CHEBI:15903"/>
        <dbReference type="ChEBI" id="CHEBI:16551"/>
        <dbReference type="ChEBI" id="CHEBI:17925"/>
        <dbReference type="EC" id="3.2.1.28"/>
    </reaction>
</comment>
<dbReference type="EMBL" id="JADGJD010000046">
    <property type="protein sequence ID" value="KAJ3056101.1"/>
    <property type="molecule type" value="Genomic_DNA"/>
</dbReference>
<sequence length="905" mass="103967">MSDHTSPPPQPQAPPDPQKLKFLEKPQAPANIHVEEELNYLDKDHRFAHGHGSGKHTLQRNRTLSISQTNLWGSNIPQATEEQREAFRRRRRGSHDEKVVGKPRKFLIDVEETQRLILLQEDTDGDFQITVHDAGPKSFVLGTANSGGYRKYEIRGTYMLSNLLQELALAADYGRKFIVLDEERLHENPLDRLSRLIKYHFWDGLTRRIDAEGLEIICNDPKNRAKDQRPRVYVPYRDDLAWDYYNEVARTRPHLNLDVVRLPEIITPQYVNTLNFHPGILSLGLRKMKDEKTGKQVIRGTPFVVPGGRFNEMYGWDSYFEALGLLVDNRVELARGMVENFVYEIEHYGKILNANRSYYLTRSQPPFLTDMIKQVAKRLPEKGLSPPALKKWKCQGYRAAMKEIFSVWMAPPRLDSVVGLFKYHTEGIGMPPETEASHFNHILEPYAHKAGISLEEYSDGYANDRIKEPELDQYFVHDRAVRESGHDTTYRFEKRCANLATIDLNSLVYKYDVDLADVIKEEYNGCFKFRVRRGPGDMFLRRFKEWYNLIATKGVAKAIGDNGGWDSAWARGVMCYDDEIDNEYARWVDGGEPVWPSDKLYRSRGQDFLPIYEALEGKDYFTVYIFPSLFTKMAERQRELIDKYLWNEEEKLFYDFDCALMQMSTYKTVTCLWAMWAGHASQQQADKMVPRVMELFEVVGGLVCGTEESRGAISLDRPNRQWDYPYGWAPHQILAWPGLEKYGYLEDARRVAYRWLYTIVKSFVDFNGVVPEKFDVVDMTHKVNVEYGNVGADFRFVVREGFGWMNASFQLGLKYMTKNMRRALGALTHPDQLFTADGQRLKVPLDFPARVPSFKDFVQLPQPGHPSPSIHLTSAGPPVGAALAASLFSPSVVAAVGGRGFVGEA</sequence>
<comment type="caution">
    <text evidence="8">The sequence shown here is derived from an EMBL/GenBank/DDBJ whole genome shotgun (WGS) entry which is preliminary data.</text>
</comment>
<dbReference type="GO" id="GO:0005737">
    <property type="term" value="C:cytoplasm"/>
    <property type="evidence" value="ECO:0007669"/>
    <property type="project" value="InterPro"/>
</dbReference>
<dbReference type="GO" id="GO:0004555">
    <property type="term" value="F:alpha,alpha-trehalase activity"/>
    <property type="evidence" value="ECO:0007669"/>
    <property type="project" value="UniProtKB-EC"/>
</dbReference>
<keyword evidence="4 5" id="KW-0326">Glycosidase</keyword>
<dbReference type="InterPro" id="IPR001661">
    <property type="entry name" value="Glyco_hydro_37"/>
</dbReference>
<dbReference type="InterPro" id="IPR011120">
    <property type="entry name" value="Trehalase_Ca-bd"/>
</dbReference>
<protein>
    <recommendedName>
        <fullName evidence="5">Trehalase</fullName>
        <ecNumber evidence="5">3.2.1.28</ecNumber>
    </recommendedName>
    <alternativeName>
        <fullName evidence="5">Alpha-trehalose glucohydrolase</fullName>
    </alternativeName>
</protein>
<evidence type="ECO:0000259" key="7">
    <source>
        <dbReference type="Pfam" id="PF07492"/>
    </source>
</evidence>
<dbReference type="Gene3D" id="1.50.10.10">
    <property type="match status" value="1"/>
</dbReference>
<evidence type="ECO:0000256" key="4">
    <source>
        <dbReference type="ARBA" id="ARBA00023295"/>
    </source>
</evidence>
<evidence type="ECO:0000256" key="1">
    <source>
        <dbReference type="ARBA" id="ARBA00001576"/>
    </source>
</evidence>
<keyword evidence="3 5" id="KW-0378">Hydrolase</keyword>
<organism evidence="8 9">
    <name type="scientific">Rhizophlyctis rosea</name>
    <dbReference type="NCBI Taxonomy" id="64517"/>
    <lineage>
        <taxon>Eukaryota</taxon>
        <taxon>Fungi</taxon>
        <taxon>Fungi incertae sedis</taxon>
        <taxon>Chytridiomycota</taxon>
        <taxon>Chytridiomycota incertae sedis</taxon>
        <taxon>Chytridiomycetes</taxon>
        <taxon>Rhizophlyctidales</taxon>
        <taxon>Rhizophlyctidaceae</taxon>
        <taxon>Rhizophlyctis</taxon>
    </lineage>
</organism>